<proteinExistence type="predicted"/>
<feature type="non-terminal residue" evidence="1">
    <location>
        <position position="39"/>
    </location>
</feature>
<accession>A0A382GPP5</accession>
<gene>
    <name evidence="1" type="ORF">METZ01_LOCUS229716</name>
</gene>
<reference evidence="1" key="1">
    <citation type="submission" date="2018-05" db="EMBL/GenBank/DDBJ databases">
        <authorList>
            <person name="Lanie J.A."/>
            <person name="Ng W.-L."/>
            <person name="Kazmierczak K.M."/>
            <person name="Andrzejewski T.M."/>
            <person name="Davidsen T.M."/>
            <person name="Wayne K.J."/>
            <person name="Tettelin H."/>
            <person name="Glass J.I."/>
            <person name="Rusch D."/>
            <person name="Podicherti R."/>
            <person name="Tsui H.-C.T."/>
            <person name="Winkler M.E."/>
        </authorList>
    </citation>
    <scope>NUCLEOTIDE SEQUENCE</scope>
</reference>
<evidence type="ECO:0000313" key="1">
    <source>
        <dbReference type="EMBL" id="SVB76862.1"/>
    </source>
</evidence>
<name>A0A382GPP5_9ZZZZ</name>
<protein>
    <submittedName>
        <fullName evidence="1">Uncharacterized protein</fullName>
    </submittedName>
</protein>
<organism evidence="1">
    <name type="scientific">marine metagenome</name>
    <dbReference type="NCBI Taxonomy" id="408172"/>
    <lineage>
        <taxon>unclassified sequences</taxon>
        <taxon>metagenomes</taxon>
        <taxon>ecological metagenomes</taxon>
    </lineage>
</organism>
<dbReference type="EMBL" id="UINC01056622">
    <property type="protein sequence ID" value="SVB76862.1"/>
    <property type="molecule type" value="Genomic_DNA"/>
</dbReference>
<sequence>MANTVCTTFKSELLKGDHDFSSDTFKIALYTSSASSLAD</sequence>
<dbReference type="AlphaFoldDB" id="A0A382GPP5"/>